<organism evidence="1 2">
    <name type="scientific">candidate division MSBL1 archaeon SCGC-AAA261F17</name>
    <dbReference type="NCBI Taxonomy" id="1698274"/>
    <lineage>
        <taxon>Archaea</taxon>
        <taxon>Methanobacteriati</taxon>
        <taxon>Methanobacteriota</taxon>
        <taxon>candidate division MSBL1</taxon>
    </lineage>
</organism>
<name>A0A133V490_9EURY</name>
<accession>A0A133V490</accession>
<proteinExistence type="predicted"/>
<keyword evidence="2" id="KW-1185">Reference proteome</keyword>
<protein>
    <submittedName>
        <fullName evidence="1">Uncharacterized protein</fullName>
    </submittedName>
</protein>
<comment type="caution">
    <text evidence="1">The sequence shown here is derived from an EMBL/GenBank/DDBJ whole genome shotgun (WGS) entry which is preliminary data.</text>
</comment>
<dbReference type="Proteomes" id="UP000070035">
    <property type="component" value="Unassembled WGS sequence"/>
</dbReference>
<sequence length="121" mass="13782">MESSITISPRDIYKNGIDEIDSHLGRKNTCDVCGENNPAEFHLYRGPKKTLSFCGECDKTDNSGILKYLLHGSQVYGSKIAKISEETGLLQKDVESTPRKLLSNNLVRRDKRKHPTRWFLK</sequence>
<dbReference type="EMBL" id="LHXY01000046">
    <property type="protein sequence ID" value="KXB01226.1"/>
    <property type="molecule type" value="Genomic_DNA"/>
</dbReference>
<dbReference type="AlphaFoldDB" id="A0A133V490"/>
<gene>
    <name evidence="1" type="ORF">AKJ44_02785</name>
</gene>
<evidence type="ECO:0000313" key="2">
    <source>
        <dbReference type="Proteomes" id="UP000070035"/>
    </source>
</evidence>
<evidence type="ECO:0000313" key="1">
    <source>
        <dbReference type="EMBL" id="KXB01226.1"/>
    </source>
</evidence>
<reference evidence="1 2" key="1">
    <citation type="journal article" date="2016" name="Sci. Rep.">
        <title>Metabolic traits of an uncultured archaeal lineage -MSBL1- from brine pools of the Red Sea.</title>
        <authorList>
            <person name="Mwirichia R."/>
            <person name="Alam I."/>
            <person name="Rashid M."/>
            <person name="Vinu M."/>
            <person name="Ba-Alawi W."/>
            <person name="Anthony Kamau A."/>
            <person name="Kamanda Ngugi D."/>
            <person name="Goker M."/>
            <person name="Klenk H.P."/>
            <person name="Bajic V."/>
            <person name="Stingl U."/>
        </authorList>
    </citation>
    <scope>NUCLEOTIDE SEQUENCE [LARGE SCALE GENOMIC DNA]</scope>
    <source>
        <strain evidence="1">SCGC-AAA261F17</strain>
    </source>
</reference>